<organism evidence="3 4">
    <name type="scientific">Nocardioides oleivorans</name>
    <dbReference type="NCBI Taxonomy" id="273676"/>
    <lineage>
        <taxon>Bacteria</taxon>
        <taxon>Bacillati</taxon>
        <taxon>Actinomycetota</taxon>
        <taxon>Actinomycetes</taxon>
        <taxon>Propionibacteriales</taxon>
        <taxon>Nocardioidaceae</taxon>
        <taxon>Nocardioides</taxon>
    </lineage>
</organism>
<keyword evidence="4" id="KW-1185">Reference proteome</keyword>
<comment type="caution">
    <text evidence="3">The sequence shown here is derived from an EMBL/GenBank/DDBJ whole genome shotgun (WGS) entry which is preliminary data.</text>
</comment>
<dbReference type="OrthoDB" id="9782215at2"/>
<reference evidence="3 4" key="1">
    <citation type="submission" date="2019-01" db="EMBL/GenBank/DDBJ databases">
        <title>Novel species of Nocardioides.</title>
        <authorList>
            <person name="Liu Q."/>
            <person name="Xin Y.-H."/>
        </authorList>
    </citation>
    <scope>NUCLEOTIDE SEQUENCE [LARGE SCALE GENOMIC DNA]</scope>
    <source>
        <strain evidence="3 4">CGMCC 4.6882</strain>
    </source>
</reference>
<dbReference type="SUPFAM" id="SSF53474">
    <property type="entry name" value="alpha/beta-Hydrolases"/>
    <property type="match status" value="1"/>
</dbReference>
<keyword evidence="3" id="KW-0378">Hydrolase</keyword>
<dbReference type="AlphaFoldDB" id="A0A4Q2RS28"/>
<evidence type="ECO:0000313" key="3">
    <source>
        <dbReference type="EMBL" id="RYB90585.1"/>
    </source>
</evidence>
<dbReference type="Gene3D" id="3.40.50.1820">
    <property type="entry name" value="alpha/beta hydrolase"/>
    <property type="match status" value="1"/>
</dbReference>
<sequence length="265" mass="28108">MTFPGGSRPATVRSVDVLDSWTRSEHTADVAGRPTTHPVHRKGSGPGVVVVHEMPGLTAGVVRFGEELVEAGYTVLLPHLFGPVGREFSNGDVARAFPKVCISREFTKLRRGVTTPVAGWLRSLARQLHDELGGPGVGALGMCFTGGFALAMMVDDSTVAPVVCQPSTPFVPGAKRGADLNLSPADADVVRRRAGEGCQVLGIRYASDPLPGTRFDTLTSLIGDAFIRVELDGQGHSTVTEQRSQVAVDAVLEFFADRLHAPARS</sequence>
<dbReference type="InterPro" id="IPR029058">
    <property type="entry name" value="AB_hydrolase_fold"/>
</dbReference>
<dbReference type="GO" id="GO:0016787">
    <property type="term" value="F:hydrolase activity"/>
    <property type="evidence" value="ECO:0007669"/>
    <property type="project" value="UniProtKB-KW"/>
</dbReference>
<proteinExistence type="predicted"/>
<evidence type="ECO:0000313" key="4">
    <source>
        <dbReference type="Proteomes" id="UP000294071"/>
    </source>
</evidence>
<dbReference type="InterPro" id="IPR002925">
    <property type="entry name" value="Dienelactn_hydro"/>
</dbReference>
<feature type="region of interest" description="Disordered" evidence="1">
    <location>
        <begin position="26"/>
        <end position="45"/>
    </location>
</feature>
<evidence type="ECO:0000256" key="1">
    <source>
        <dbReference type="SAM" id="MobiDB-lite"/>
    </source>
</evidence>
<evidence type="ECO:0000259" key="2">
    <source>
        <dbReference type="Pfam" id="PF01738"/>
    </source>
</evidence>
<dbReference type="Proteomes" id="UP000294071">
    <property type="component" value="Unassembled WGS sequence"/>
</dbReference>
<dbReference type="Pfam" id="PF01738">
    <property type="entry name" value="DLH"/>
    <property type="match status" value="1"/>
</dbReference>
<gene>
    <name evidence="3" type="ORF">EUA93_20545</name>
</gene>
<protein>
    <submittedName>
        <fullName evidence="3">Dienelactone hydrolase</fullName>
    </submittedName>
</protein>
<feature type="domain" description="Dienelactone hydrolase" evidence="2">
    <location>
        <begin position="44"/>
        <end position="162"/>
    </location>
</feature>
<dbReference type="EMBL" id="SDWT01000004">
    <property type="protein sequence ID" value="RYB90585.1"/>
    <property type="molecule type" value="Genomic_DNA"/>
</dbReference>
<accession>A0A4Q2RS28</accession>
<name>A0A4Q2RS28_9ACTN</name>